<name>A0A6A4SJI8_SCOMX</name>
<sequence length="81" mass="8683">MKKLRVPIATSPSSPPSSSRSSSSSSSAAEPDSTTACFLFESRSRRFRQFHVARTGELTCASDMGEHCGDALLLLPLLPLL</sequence>
<accession>A0A6A4SJI8</accession>
<dbReference type="Proteomes" id="UP000438429">
    <property type="component" value="Unassembled WGS sequence"/>
</dbReference>
<organism evidence="2 3">
    <name type="scientific">Scophthalmus maximus</name>
    <name type="common">Turbot</name>
    <name type="synonym">Psetta maxima</name>
    <dbReference type="NCBI Taxonomy" id="52904"/>
    <lineage>
        <taxon>Eukaryota</taxon>
        <taxon>Metazoa</taxon>
        <taxon>Chordata</taxon>
        <taxon>Craniata</taxon>
        <taxon>Vertebrata</taxon>
        <taxon>Euteleostomi</taxon>
        <taxon>Actinopterygii</taxon>
        <taxon>Neopterygii</taxon>
        <taxon>Teleostei</taxon>
        <taxon>Neoteleostei</taxon>
        <taxon>Acanthomorphata</taxon>
        <taxon>Carangaria</taxon>
        <taxon>Pleuronectiformes</taxon>
        <taxon>Pleuronectoidei</taxon>
        <taxon>Scophthalmidae</taxon>
        <taxon>Scophthalmus</taxon>
    </lineage>
</organism>
<evidence type="ECO:0000313" key="2">
    <source>
        <dbReference type="EMBL" id="KAF0031144.1"/>
    </source>
</evidence>
<dbReference type="EMBL" id="VEVO01000014">
    <property type="protein sequence ID" value="KAF0031144.1"/>
    <property type="molecule type" value="Genomic_DNA"/>
</dbReference>
<reference evidence="2 3" key="1">
    <citation type="submission" date="2019-06" db="EMBL/GenBank/DDBJ databases">
        <title>Draft genomes of female and male turbot (Scophthalmus maximus).</title>
        <authorList>
            <person name="Xu H."/>
            <person name="Xu X.-W."/>
            <person name="Shao C."/>
            <person name="Chen S."/>
        </authorList>
    </citation>
    <scope>NUCLEOTIDE SEQUENCE [LARGE SCALE GENOMIC DNA]</scope>
    <source>
        <strain evidence="2">Ysfricsl-2016a</strain>
        <tissue evidence="2">Blood</tissue>
    </source>
</reference>
<protein>
    <submittedName>
        <fullName evidence="2">Uncharacterized protein</fullName>
    </submittedName>
</protein>
<evidence type="ECO:0000313" key="3">
    <source>
        <dbReference type="Proteomes" id="UP000438429"/>
    </source>
</evidence>
<gene>
    <name evidence="2" type="ORF">F2P81_015699</name>
</gene>
<comment type="caution">
    <text evidence="2">The sequence shown here is derived from an EMBL/GenBank/DDBJ whole genome shotgun (WGS) entry which is preliminary data.</text>
</comment>
<feature type="region of interest" description="Disordered" evidence="1">
    <location>
        <begin position="1"/>
        <end position="33"/>
    </location>
</feature>
<feature type="compositionally biased region" description="Low complexity" evidence="1">
    <location>
        <begin position="16"/>
        <end position="27"/>
    </location>
</feature>
<dbReference type="AlphaFoldDB" id="A0A6A4SJI8"/>
<proteinExistence type="predicted"/>
<evidence type="ECO:0000256" key="1">
    <source>
        <dbReference type="SAM" id="MobiDB-lite"/>
    </source>
</evidence>